<dbReference type="InterPro" id="IPR024478">
    <property type="entry name" value="HlyB_4HB_MCP"/>
</dbReference>
<dbReference type="PANTHER" id="PTHR32089">
    <property type="entry name" value="METHYL-ACCEPTING CHEMOTAXIS PROTEIN MCPB"/>
    <property type="match status" value="1"/>
</dbReference>
<evidence type="ECO:0000256" key="1">
    <source>
        <dbReference type="ARBA" id="ARBA00004141"/>
    </source>
</evidence>
<dbReference type="Pfam" id="PF12729">
    <property type="entry name" value="4HB_MCP_1"/>
    <property type="match status" value="1"/>
</dbReference>
<evidence type="ECO:0000256" key="3">
    <source>
        <dbReference type="ARBA" id="ARBA00022989"/>
    </source>
</evidence>
<evidence type="ECO:0000256" key="5">
    <source>
        <dbReference type="ARBA" id="ARBA00023224"/>
    </source>
</evidence>
<dbReference type="CDD" id="cd11386">
    <property type="entry name" value="MCP_signal"/>
    <property type="match status" value="1"/>
</dbReference>
<dbReference type="PRINTS" id="PR00260">
    <property type="entry name" value="CHEMTRNSDUCR"/>
</dbReference>
<accession>A0ABS8BKZ3</accession>
<dbReference type="CDD" id="cd06225">
    <property type="entry name" value="HAMP"/>
    <property type="match status" value="1"/>
</dbReference>
<dbReference type="SMART" id="SM00283">
    <property type="entry name" value="MA"/>
    <property type="match status" value="1"/>
</dbReference>
<dbReference type="Proteomes" id="UP001198034">
    <property type="component" value="Unassembled WGS sequence"/>
</dbReference>
<evidence type="ECO:0000313" key="10">
    <source>
        <dbReference type="EMBL" id="MCB5196392.1"/>
    </source>
</evidence>
<evidence type="ECO:0000259" key="8">
    <source>
        <dbReference type="PROSITE" id="PS50111"/>
    </source>
</evidence>
<dbReference type="PROSITE" id="PS50885">
    <property type="entry name" value="HAMP"/>
    <property type="match status" value="1"/>
</dbReference>
<name>A0ABS8BKZ3_9NEIS</name>
<dbReference type="InterPro" id="IPR003660">
    <property type="entry name" value="HAMP_dom"/>
</dbReference>
<dbReference type="RefSeq" id="WP_226764147.1">
    <property type="nucleotide sequence ID" value="NZ_JAJAWG010000004.1"/>
</dbReference>
<evidence type="ECO:0000256" key="6">
    <source>
        <dbReference type="ARBA" id="ARBA00029447"/>
    </source>
</evidence>
<keyword evidence="4" id="KW-0472">Membrane</keyword>
<keyword evidence="11" id="KW-1185">Reference proteome</keyword>
<feature type="domain" description="Methyl-accepting transducer" evidence="8">
    <location>
        <begin position="263"/>
        <end position="499"/>
    </location>
</feature>
<keyword evidence="5 7" id="KW-0807">Transducer</keyword>
<dbReference type="InterPro" id="IPR004090">
    <property type="entry name" value="Chemotax_Me-accpt_rcpt"/>
</dbReference>
<evidence type="ECO:0000256" key="7">
    <source>
        <dbReference type="PROSITE-ProRule" id="PRU00284"/>
    </source>
</evidence>
<reference evidence="10 11" key="1">
    <citation type="submission" date="2021-10" db="EMBL/GenBank/DDBJ databases">
        <authorList>
            <person name="Chen M."/>
        </authorList>
    </citation>
    <scope>NUCLEOTIDE SEQUENCE [LARGE SCALE GENOMIC DNA]</scope>
    <source>
        <strain evidence="10 11">H3-26</strain>
    </source>
</reference>
<proteinExistence type="inferred from homology"/>
<feature type="domain" description="HAMP" evidence="9">
    <location>
        <begin position="204"/>
        <end position="258"/>
    </location>
</feature>
<dbReference type="InterPro" id="IPR004089">
    <property type="entry name" value="MCPsignal_dom"/>
</dbReference>
<evidence type="ECO:0000313" key="11">
    <source>
        <dbReference type="Proteomes" id="UP001198034"/>
    </source>
</evidence>
<dbReference type="SMART" id="SM00304">
    <property type="entry name" value="HAMP"/>
    <property type="match status" value="2"/>
</dbReference>
<organism evidence="10 11">
    <name type="scientific">Deefgea salmonis</name>
    <dbReference type="NCBI Taxonomy" id="2875502"/>
    <lineage>
        <taxon>Bacteria</taxon>
        <taxon>Pseudomonadati</taxon>
        <taxon>Pseudomonadota</taxon>
        <taxon>Betaproteobacteria</taxon>
        <taxon>Neisseriales</taxon>
        <taxon>Chitinibacteraceae</taxon>
        <taxon>Deefgea</taxon>
    </lineage>
</organism>
<comment type="similarity">
    <text evidence="6">Belongs to the methyl-accepting chemotaxis (MCP) protein family.</text>
</comment>
<dbReference type="Pfam" id="PF00015">
    <property type="entry name" value="MCPsignal"/>
    <property type="match status" value="1"/>
</dbReference>
<keyword evidence="3" id="KW-1133">Transmembrane helix</keyword>
<evidence type="ECO:0000256" key="4">
    <source>
        <dbReference type="ARBA" id="ARBA00023136"/>
    </source>
</evidence>
<dbReference type="Pfam" id="PF00672">
    <property type="entry name" value="HAMP"/>
    <property type="match status" value="1"/>
</dbReference>
<evidence type="ECO:0000259" key="9">
    <source>
        <dbReference type="PROSITE" id="PS50885"/>
    </source>
</evidence>
<gene>
    <name evidence="10" type="ORF">LG219_08890</name>
</gene>
<dbReference type="Gene3D" id="1.10.287.950">
    <property type="entry name" value="Methyl-accepting chemotaxis protein"/>
    <property type="match status" value="1"/>
</dbReference>
<dbReference type="EMBL" id="JAJAWG010000004">
    <property type="protein sequence ID" value="MCB5196392.1"/>
    <property type="molecule type" value="Genomic_DNA"/>
</dbReference>
<protein>
    <submittedName>
        <fullName evidence="10">Methyl-accepting chemotaxis protein</fullName>
    </submittedName>
</protein>
<comment type="subcellular location">
    <subcellularLocation>
        <location evidence="1">Membrane</location>
        <topology evidence="1">Multi-pass membrane protein</topology>
    </subcellularLocation>
</comment>
<evidence type="ECO:0000256" key="2">
    <source>
        <dbReference type="ARBA" id="ARBA00022692"/>
    </source>
</evidence>
<dbReference type="PANTHER" id="PTHR32089:SF119">
    <property type="entry name" value="METHYL-ACCEPTING CHEMOTAXIS PROTEIN CTPL"/>
    <property type="match status" value="1"/>
</dbReference>
<comment type="caution">
    <text evidence="10">The sequence shown here is derived from an EMBL/GenBank/DDBJ whole genome shotgun (WGS) entry which is preliminary data.</text>
</comment>
<sequence length="535" mass="58011">MRIGTRLLLLNLAGLFFIAVLAGSAWWQYQQLDHLFQQAISVDSKKLNTLNNIERAMASLRRNVYEHIAVEDPTQYPAIESKIQDDLTTANNTLENLSRQGEHPELIGQIRIQLQQYQNGLESILAPSRSNDDAAAMHVVKEKMQPIGIELTLALKALTEKGEADLAQSQQQFSQRISSANQTGLSIAITAALLLMGLGVLIAQQIRRPLESLATTAKQLAQDFDFRRRIPQPSSNDEIAQTINAFNTLLDALQPSLRQVHQHGNQLASMAENMAASANQLQGATQDVSSATASMAAAIEEVSTSVAHVAHRAQSANTQASESGALAMRGEHIIGESMTSIDLISNEVRQASQRIEQLSVRSNEISTVIKVIREIAEQTNLLALNAAIEAARAGETGRGFAVVADEVRKLAERTGLSTAEIATTINAMQHEAAATVSSMNGALLQVENGVQQADQARQAIHHIRIGADSLKTEIAEISNSMQEQRSASLQIATRIEQIAQQTEETSQVADQSAHNATALKQLSSALRNSIANYHV</sequence>
<dbReference type="PROSITE" id="PS50111">
    <property type="entry name" value="CHEMOTAXIS_TRANSDUC_2"/>
    <property type="match status" value="1"/>
</dbReference>
<dbReference type="SUPFAM" id="SSF58104">
    <property type="entry name" value="Methyl-accepting chemotaxis protein (MCP) signaling domain"/>
    <property type="match status" value="1"/>
</dbReference>
<keyword evidence="2" id="KW-0812">Transmembrane</keyword>